<protein>
    <recommendedName>
        <fullName evidence="2">DUF4097 domain-containing protein</fullName>
    </recommendedName>
</protein>
<dbReference type="RefSeq" id="WP_003078565.1">
    <property type="nucleotide sequence ID" value="NZ_AEUW02000001.1"/>
</dbReference>
<dbReference type="AlphaFoldDB" id="G5JY84"/>
<feature type="domain" description="DUF4097" evidence="2">
    <location>
        <begin position="60"/>
        <end position="244"/>
    </location>
</feature>
<comment type="caution">
    <text evidence="3">The sequence shown here is derived from an EMBL/GenBank/DDBJ whole genome shotgun (WGS) entry which is preliminary data.</text>
</comment>
<keyword evidence="1" id="KW-0812">Transmembrane</keyword>
<evidence type="ECO:0000313" key="3">
    <source>
        <dbReference type="EMBL" id="EHJ51581.1"/>
    </source>
</evidence>
<reference evidence="3 4" key="1">
    <citation type="journal article" date="2014" name="Int. J. Syst. Evol. Microbiol.">
        <title>Phylogenomics and the dynamic genome evolution of the genus Streptococcus.</title>
        <authorList>
            <consortium name="The Broad Institute Genome Sequencing Platform"/>
            <person name="Richards V.P."/>
            <person name="Palmer S.R."/>
            <person name="Pavinski Bitar P.D."/>
            <person name="Qin X."/>
            <person name="Weinstock G.M."/>
            <person name="Highlander S.K."/>
            <person name="Town C.D."/>
            <person name="Burne R.A."/>
            <person name="Stanhope M.J."/>
        </authorList>
    </citation>
    <scope>NUCLEOTIDE SEQUENCE [LARGE SCALE GENOMIC DNA]</scope>
    <source>
        <strain evidence="3 4">NCTC 11558</strain>
    </source>
</reference>
<organism evidence="3 4">
    <name type="scientific">Streptococcus macacae NCTC 11558</name>
    <dbReference type="NCBI Taxonomy" id="764298"/>
    <lineage>
        <taxon>Bacteria</taxon>
        <taxon>Bacillati</taxon>
        <taxon>Bacillota</taxon>
        <taxon>Bacilli</taxon>
        <taxon>Lactobacillales</taxon>
        <taxon>Streptococcaceae</taxon>
        <taxon>Streptococcus</taxon>
    </lineage>
</organism>
<dbReference type="STRING" id="764298.STRMA_0144"/>
<gene>
    <name evidence="3" type="ORF">STRMA_0144</name>
</gene>
<proteinExistence type="predicted"/>
<dbReference type="Pfam" id="PF13349">
    <property type="entry name" value="DUF4097"/>
    <property type="match status" value="1"/>
</dbReference>
<evidence type="ECO:0000259" key="2">
    <source>
        <dbReference type="Pfam" id="PF13349"/>
    </source>
</evidence>
<accession>G5JY84</accession>
<evidence type="ECO:0000313" key="4">
    <source>
        <dbReference type="Proteomes" id="UP000003573"/>
    </source>
</evidence>
<dbReference type="InterPro" id="IPR025164">
    <property type="entry name" value="Toastrack_DUF4097"/>
</dbReference>
<dbReference type="Proteomes" id="UP000003573">
    <property type="component" value="Unassembled WGS sequence"/>
</dbReference>
<keyword evidence="1" id="KW-0472">Membrane</keyword>
<keyword evidence="4" id="KW-1185">Reference proteome</keyword>
<name>G5JY84_9STRE</name>
<evidence type="ECO:0000256" key="1">
    <source>
        <dbReference type="SAM" id="Phobius"/>
    </source>
</evidence>
<feature type="transmembrane region" description="Helical" evidence="1">
    <location>
        <begin position="6"/>
        <end position="28"/>
    </location>
</feature>
<dbReference type="EMBL" id="AEUW02000001">
    <property type="protein sequence ID" value="EHJ51581.1"/>
    <property type="molecule type" value="Genomic_DNA"/>
</dbReference>
<dbReference type="eggNOG" id="COG3595">
    <property type="taxonomic scope" value="Bacteria"/>
</dbReference>
<keyword evidence="1" id="KW-1133">Transmembrane helix</keyword>
<sequence length="276" mass="30633">MMKKTLSMFSIIGSVLILSGLLFIYLGLSEGGLKKLQSDNAQKKEIQFKHLQSFSSDLSIKNIEIKKSTSKQFKLTYYQNKKETIAHRLNKKQLSLYQKSHFGIQLIRLNDLINWFYNNNKTNTVILSVPKNTDLKNISMHSSVGNITIKDQKISKIAVKQNTGNFSMTNTHLAHGKIKLNTGNINATKSHLSNIDLITNTGNIFAQNMTISNAVTIDNNTGNIEVSLSAQSAKTTFISAKSDIGRSQISDKLLQGGSLNKNQLKITADTGNIKVK</sequence>